<reference evidence="1" key="1">
    <citation type="submission" date="2023-07" db="EMBL/GenBank/DDBJ databases">
        <title>Black Yeasts Isolated from many extreme environments.</title>
        <authorList>
            <person name="Coleine C."/>
            <person name="Stajich J.E."/>
            <person name="Selbmann L."/>
        </authorList>
    </citation>
    <scope>NUCLEOTIDE SEQUENCE</scope>
    <source>
        <strain evidence="1">CCFEE 5714</strain>
    </source>
</reference>
<evidence type="ECO:0000313" key="1">
    <source>
        <dbReference type="EMBL" id="KAK3714095.1"/>
    </source>
</evidence>
<accession>A0ACC3NBU0</accession>
<protein>
    <submittedName>
        <fullName evidence="1">Uncharacterized protein</fullName>
    </submittedName>
</protein>
<keyword evidence="2" id="KW-1185">Reference proteome</keyword>
<dbReference type="Proteomes" id="UP001281147">
    <property type="component" value="Unassembled WGS sequence"/>
</dbReference>
<dbReference type="EMBL" id="JAUTXU010000058">
    <property type="protein sequence ID" value="KAK3714095.1"/>
    <property type="molecule type" value="Genomic_DNA"/>
</dbReference>
<name>A0ACC3NBU0_9PEZI</name>
<evidence type="ECO:0000313" key="2">
    <source>
        <dbReference type="Proteomes" id="UP001281147"/>
    </source>
</evidence>
<proteinExistence type="predicted"/>
<organism evidence="1 2">
    <name type="scientific">Vermiconidia calcicola</name>
    <dbReference type="NCBI Taxonomy" id="1690605"/>
    <lineage>
        <taxon>Eukaryota</taxon>
        <taxon>Fungi</taxon>
        <taxon>Dikarya</taxon>
        <taxon>Ascomycota</taxon>
        <taxon>Pezizomycotina</taxon>
        <taxon>Dothideomycetes</taxon>
        <taxon>Dothideomycetidae</taxon>
        <taxon>Mycosphaerellales</taxon>
        <taxon>Extremaceae</taxon>
        <taxon>Vermiconidia</taxon>
    </lineage>
</organism>
<comment type="caution">
    <text evidence="1">The sequence shown here is derived from an EMBL/GenBank/DDBJ whole genome shotgun (WGS) entry which is preliminary data.</text>
</comment>
<gene>
    <name evidence="1" type="ORF">LTR37_008124</name>
</gene>
<sequence>MHGLTAGPYEGDNCLTPYPGGTQGLAYRASTILGMLLTDAIARYGAEGKPYVFQNPNTVAQFLGKFYNLRESIPDGYRMWIEYAEDNPLEWRETSVTVKRHGYAWSFRGTLAKFAALALVTQSLLALGHITVTTYGRWTSNAWDSIGAMIALALRTQRPAVPADHGTGSEAKETWADTVSVRLVDGDVELHFAPLRAADLKSIRS</sequence>